<dbReference type="Gene3D" id="3.40.50.300">
    <property type="entry name" value="P-loop containing nucleotide triphosphate hydrolases"/>
    <property type="match status" value="2"/>
</dbReference>
<accession>A0A3L7Z1T2</accession>
<dbReference type="InterPro" id="IPR043964">
    <property type="entry name" value="P-loop_TraG"/>
</dbReference>
<dbReference type="PANTHER" id="PTHR38467">
    <property type="match status" value="1"/>
</dbReference>
<feature type="domain" description="TraG P-loop" evidence="1">
    <location>
        <begin position="391"/>
        <end position="530"/>
    </location>
</feature>
<gene>
    <name evidence="2" type="primary">traG</name>
    <name evidence="2" type="ORF">D7Y07_03285</name>
</gene>
<dbReference type="AlphaFoldDB" id="A0A3L7Z1T2"/>
<reference evidence="2 3" key="1">
    <citation type="submission" date="2018-09" db="EMBL/GenBank/DDBJ databases">
        <title>Murine metabolic-syndrome-specific gut microbial biobank.</title>
        <authorList>
            <person name="Liu C."/>
        </authorList>
    </citation>
    <scope>NUCLEOTIDE SEQUENCE [LARGE SCALE GENOMIC DNA]</scope>
    <source>
        <strain evidence="2 3">0.1X-D8-26</strain>
    </source>
</reference>
<dbReference type="SUPFAM" id="SSF52540">
    <property type="entry name" value="P-loop containing nucleoside triphosphate hydrolases"/>
    <property type="match status" value="1"/>
</dbReference>
<organism evidence="2 3">
    <name type="scientific">Bacteroides acidifaciens</name>
    <dbReference type="NCBI Taxonomy" id="85831"/>
    <lineage>
        <taxon>Bacteria</taxon>
        <taxon>Pseudomonadati</taxon>
        <taxon>Bacteroidota</taxon>
        <taxon>Bacteroidia</taxon>
        <taxon>Bacteroidales</taxon>
        <taxon>Bacteroidaceae</taxon>
        <taxon>Bacteroides</taxon>
    </lineage>
</organism>
<sequence>MAHTKKKVFDGLYAQLEETDGNVVLFSAKGEPSVIFEMTNPVQQLCTDAGQYLLFQDVFSNVVQTLGEGYALQKQDILCKQAYHHEVPEDAEFLTRSYFNYFEGREFTEIRTYLIITQEVVHSQFVQYDPKKWMEFHSKISKVDDILTERNICHHKLTKEEVEEYCHRFMAFQFRHGSFSMSNFKASDEYLKIGGRVVRSFPLVDIDEINLPSVVKPYTQTNINGYGIATDLLSFLTNIPHTDCVVYNQVIQIPGQRKLLRKLQAKAKRHASMPDPSNKIAKADIEEVLNRLAVDSTLLVNSNFNILVSCPVDKVTPVTSYIETKLYECGIMPSRTAYNQLELFTDSFPGNAYAFNPDYDLFLTLSDAALCLFFKEHLKGSEDTPLTTYYTDRQGLPVCIDITGKEGKVKMTDNANFFCIGPSGSGKSFHMNSVVRQLLEQNTDVVMVDTGDSYEGICGYYKGTYISYSKENPISMNPFKVTKEEYALNFGEKKNFLKSLVFLIFKGNAVPSKIEDMLINQIIVEYYEAYFHPFENFTDKEREGLRQKLLIAARMECDHDKYDHDMKDIDRLINEKEVPEKPESRALMLPTEARRHKLLRQSRSLNALAHDPAASPSERERALRIIEKFKQELYDNSMLVKIDRQIDHLERQKQRLKVKELSFNSYYEFALQRIPQIMSLEKIDFPIRDFAAILKQFYRGGELEMTLNSDLDANLFDERFIVFEIDKIKDDPVLFPIVVLIIMDVFLQKMRIKKGRKALIIEEAWKAIASPTMAEYIKYLYKTVRKFHGIAGVVTQELNDVIDSPIVKEAIINNSDVKILLDQTKFKDRYEEIAAILGLTQVQRQQIFTINALNNHEGRSYFKEVWICRGTHSDVYGVEEAPECYWAYTTERTEKEALKIYLRQYGTMQEAITRIEADRKLDGGLKYLEFARKVNQHQKVMPLWKK</sequence>
<protein>
    <submittedName>
        <fullName evidence="2">TraG family conjugative transposon ATPase</fullName>
    </submittedName>
</protein>
<evidence type="ECO:0000313" key="3">
    <source>
        <dbReference type="Proteomes" id="UP000267159"/>
    </source>
</evidence>
<dbReference type="InterPro" id="IPR027417">
    <property type="entry name" value="P-loop_NTPase"/>
</dbReference>
<dbReference type="Proteomes" id="UP000267159">
    <property type="component" value="Unassembled WGS sequence"/>
</dbReference>
<feature type="domain" description="TraG P-loop" evidence="1">
    <location>
        <begin position="628"/>
        <end position="916"/>
    </location>
</feature>
<comment type="caution">
    <text evidence="2">The sequence shown here is derived from an EMBL/GenBank/DDBJ whole genome shotgun (WGS) entry which is preliminary data.</text>
</comment>
<dbReference type="RefSeq" id="WP_121765905.1">
    <property type="nucleotide sequence ID" value="NZ_RAZM01000005.1"/>
</dbReference>
<evidence type="ECO:0000313" key="2">
    <source>
        <dbReference type="EMBL" id="RLT81460.1"/>
    </source>
</evidence>
<dbReference type="InterPro" id="IPR053155">
    <property type="entry name" value="F-pilin_assembly_TraC"/>
</dbReference>
<dbReference type="Pfam" id="PF19044">
    <property type="entry name" value="P-loop_TraG"/>
    <property type="match status" value="2"/>
</dbReference>
<dbReference type="EMBL" id="RAZM01000005">
    <property type="protein sequence ID" value="RLT81460.1"/>
    <property type="molecule type" value="Genomic_DNA"/>
</dbReference>
<name>A0A3L7Z1T2_9BACE</name>
<dbReference type="InterPro" id="IPR022509">
    <property type="entry name" value="Conjugation_ATPase_TraG"/>
</dbReference>
<dbReference type="NCBIfam" id="TIGR03783">
    <property type="entry name" value="Bac_Flav_CT_G"/>
    <property type="match status" value="1"/>
</dbReference>
<dbReference type="PANTHER" id="PTHR38467:SF1">
    <property type="entry name" value="CONJUGATIVE TRANSFER: ASSEMBLY"/>
    <property type="match status" value="1"/>
</dbReference>
<evidence type="ECO:0000259" key="1">
    <source>
        <dbReference type="Pfam" id="PF19044"/>
    </source>
</evidence>
<proteinExistence type="predicted"/>